<dbReference type="InterPro" id="IPR036188">
    <property type="entry name" value="FAD/NAD-bd_sf"/>
</dbReference>
<dbReference type="AlphaFoldDB" id="X0TXR3"/>
<name>X0TXR3_9ZZZZ</name>
<gene>
    <name evidence="1" type="ORF">S01H1_29794</name>
</gene>
<dbReference type="SUPFAM" id="SSF49785">
    <property type="entry name" value="Galactose-binding domain-like"/>
    <property type="match status" value="1"/>
</dbReference>
<comment type="caution">
    <text evidence="1">The sequence shown here is derived from an EMBL/GenBank/DDBJ whole genome shotgun (WGS) entry which is preliminary data.</text>
</comment>
<proteinExistence type="predicted"/>
<dbReference type="Pfam" id="PF12831">
    <property type="entry name" value="FAD_oxidored"/>
    <property type="match status" value="1"/>
</dbReference>
<dbReference type="Gene3D" id="2.60.120.260">
    <property type="entry name" value="Galactose-binding domain-like"/>
    <property type="match status" value="1"/>
</dbReference>
<dbReference type="SUPFAM" id="SSF51905">
    <property type="entry name" value="FAD/NAD(P)-binding domain"/>
    <property type="match status" value="1"/>
</dbReference>
<sequence length="276" mass="29957">CRIRPYDVDVVVVGGTSGGVAAAVEAAQNGATVFLASERPYLGADICGTYRLWLEPGEVPSLPLAKKVFAEPPVALLARNRIDFTYEADPTSAGVHKDTPSPSLLTDGRWHNAASQSVQYNGDVTIIANLGAEHQLAKVHIMAYQRHSRALGDDFEVESVTVSISNDRKQWKQLAVIKNERPGQALPEPWGPIELSASVTGKACYVKFIVKKSPDVNRVLLGEIVIEDKRSFAKSSEAAARIPPMPMQVKRTLDEALLGADVQFLYGCYATDVLLD</sequence>
<organism evidence="1">
    <name type="scientific">marine sediment metagenome</name>
    <dbReference type="NCBI Taxonomy" id="412755"/>
    <lineage>
        <taxon>unclassified sequences</taxon>
        <taxon>metagenomes</taxon>
        <taxon>ecological metagenomes</taxon>
    </lineage>
</organism>
<feature type="non-terminal residue" evidence="1">
    <location>
        <position position="1"/>
    </location>
</feature>
<feature type="non-terminal residue" evidence="1">
    <location>
        <position position="276"/>
    </location>
</feature>
<dbReference type="Gene3D" id="3.50.50.60">
    <property type="entry name" value="FAD/NAD(P)-binding domain"/>
    <property type="match status" value="1"/>
</dbReference>
<evidence type="ECO:0000313" key="1">
    <source>
        <dbReference type="EMBL" id="GAF92927.1"/>
    </source>
</evidence>
<dbReference type="EMBL" id="BARS01018300">
    <property type="protein sequence ID" value="GAF92927.1"/>
    <property type="molecule type" value="Genomic_DNA"/>
</dbReference>
<accession>X0TXR3</accession>
<protein>
    <submittedName>
        <fullName evidence="1">Uncharacterized protein</fullName>
    </submittedName>
</protein>
<reference evidence="1" key="1">
    <citation type="journal article" date="2014" name="Front. Microbiol.">
        <title>High frequency of phylogenetically diverse reductive dehalogenase-homologous genes in deep subseafloor sedimentary metagenomes.</title>
        <authorList>
            <person name="Kawai M."/>
            <person name="Futagami T."/>
            <person name="Toyoda A."/>
            <person name="Takaki Y."/>
            <person name="Nishi S."/>
            <person name="Hori S."/>
            <person name="Arai W."/>
            <person name="Tsubouchi T."/>
            <person name="Morono Y."/>
            <person name="Uchiyama I."/>
            <person name="Ito T."/>
            <person name="Fujiyama A."/>
            <person name="Inagaki F."/>
            <person name="Takami H."/>
        </authorList>
    </citation>
    <scope>NUCLEOTIDE SEQUENCE</scope>
    <source>
        <strain evidence="1">Expedition CK06-06</strain>
    </source>
</reference>
<dbReference type="InterPro" id="IPR008979">
    <property type="entry name" value="Galactose-bd-like_sf"/>
</dbReference>